<sequence>MNRDKRVKRTDLQFSTSESARARAKNQAVVIIKKETTELDNKIKLLKLKIAKTEEIIPKLDQQAFERLQLSISSLASAVDELKLKIEEGKIGKGESEEEIALWGEEIEANLERADNTTKRIHDAIKAIDLEEQERKAMEKHKKNMEFERQLLEQREEFEKARKHEKAAVLESGAAKSSVVAKLPKLSITKLSGKELLEKHVRNDIEGLPFTDDSYDNTKAILEVEYGQPADIVNAYVKNKMELPVITGVNPRKVKEFYKQLRHNVQTLDTLERLGDVKGNVRSTLDELKGVKVDLVHGNEGWRDWDFKDVLRELKKWTDINPVEESMTERTSVKSNPKQTMPTRVFKTHSQLET</sequence>
<dbReference type="InterPro" id="IPR005312">
    <property type="entry name" value="DUF1759"/>
</dbReference>
<comment type="caution">
    <text evidence="3">The sequence shown here is derived from an EMBL/GenBank/DDBJ whole genome shotgun (WGS) entry which is preliminary data.</text>
</comment>
<dbReference type="Proteomes" id="UP001249851">
    <property type="component" value="Unassembled WGS sequence"/>
</dbReference>
<proteinExistence type="predicted"/>
<gene>
    <name evidence="3" type="ORF">P5673_012072</name>
</gene>
<dbReference type="Pfam" id="PF03564">
    <property type="entry name" value="DUF1759"/>
    <property type="match status" value="1"/>
</dbReference>
<reference evidence="3" key="1">
    <citation type="journal article" date="2023" name="G3 (Bethesda)">
        <title>Whole genome assembly and annotation of the endangered Caribbean coral Acropora cervicornis.</title>
        <authorList>
            <person name="Selwyn J.D."/>
            <person name="Vollmer S.V."/>
        </authorList>
    </citation>
    <scope>NUCLEOTIDE SEQUENCE</scope>
    <source>
        <strain evidence="3">K2</strain>
    </source>
</reference>
<organism evidence="3 4">
    <name type="scientific">Acropora cervicornis</name>
    <name type="common">Staghorn coral</name>
    <dbReference type="NCBI Taxonomy" id="6130"/>
    <lineage>
        <taxon>Eukaryota</taxon>
        <taxon>Metazoa</taxon>
        <taxon>Cnidaria</taxon>
        <taxon>Anthozoa</taxon>
        <taxon>Hexacorallia</taxon>
        <taxon>Scleractinia</taxon>
        <taxon>Astrocoeniina</taxon>
        <taxon>Acroporidae</taxon>
        <taxon>Acropora</taxon>
    </lineage>
</organism>
<name>A0AAD9QNW7_ACRCE</name>
<dbReference type="AlphaFoldDB" id="A0AAD9QNW7"/>
<accession>A0AAD9QNW7</accession>
<evidence type="ECO:0000313" key="3">
    <source>
        <dbReference type="EMBL" id="KAK2564609.1"/>
    </source>
</evidence>
<evidence type="ECO:0000256" key="1">
    <source>
        <dbReference type="SAM" id="Coils"/>
    </source>
</evidence>
<keyword evidence="1" id="KW-0175">Coiled coil</keyword>
<evidence type="ECO:0000256" key="2">
    <source>
        <dbReference type="SAM" id="MobiDB-lite"/>
    </source>
</evidence>
<keyword evidence="4" id="KW-1185">Reference proteome</keyword>
<feature type="region of interest" description="Disordered" evidence="2">
    <location>
        <begin position="325"/>
        <end position="354"/>
    </location>
</feature>
<feature type="coiled-coil region" evidence="1">
    <location>
        <begin position="128"/>
        <end position="164"/>
    </location>
</feature>
<feature type="compositionally biased region" description="Polar residues" evidence="2">
    <location>
        <begin position="333"/>
        <end position="354"/>
    </location>
</feature>
<dbReference type="EMBL" id="JARQWQ010000022">
    <property type="protein sequence ID" value="KAK2564609.1"/>
    <property type="molecule type" value="Genomic_DNA"/>
</dbReference>
<evidence type="ECO:0000313" key="4">
    <source>
        <dbReference type="Proteomes" id="UP001249851"/>
    </source>
</evidence>
<reference evidence="3" key="2">
    <citation type="journal article" date="2023" name="Science">
        <title>Genomic signatures of disease resistance in endangered staghorn corals.</title>
        <authorList>
            <person name="Vollmer S.V."/>
            <person name="Selwyn J.D."/>
            <person name="Despard B.A."/>
            <person name="Roesel C.L."/>
        </authorList>
    </citation>
    <scope>NUCLEOTIDE SEQUENCE</scope>
    <source>
        <strain evidence="3">K2</strain>
    </source>
</reference>
<protein>
    <submittedName>
        <fullName evidence="3">Uncharacterized protein</fullName>
    </submittedName>
</protein>